<evidence type="ECO:0000256" key="1">
    <source>
        <dbReference type="ARBA" id="ARBA00010928"/>
    </source>
</evidence>
<name>A0ABS4G4L0_9CLOT</name>
<dbReference type="InterPro" id="IPR036291">
    <property type="entry name" value="NAD(P)-bd_dom_sf"/>
</dbReference>
<accession>A0ABS4G4L0</accession>
<reference evidence="5 6" key="1">
    <citation type="submission" date="2021-03" db="EMBL/GenBank/DDBJ databases">
        <title>Genomic Encyclopedia of Type Strains, Phase IV (KMG-IV): sequencing the most valuable type-strain genomes for metagenomic binning, comparative biology and taxonomic classification.</title>
        <authorList>
            <person name="Goeker M."/>
        </authorList>
    </citation>
    <scope>NUCLEOTIDE SEQUENCE [LARGE SCALE GENOMIC DNA]</scope>
    <source>
        <strain evidence="5 6">DSM 6139</strain>
    </source>
</reference>
<dbReference type="Gene3D" id="3.30.360.10">
    <property type="entry name" value="Dihydrodipicolinate Reductase, domain 2"/>
    <property type="match status" value="1"/>
</dbReference>
<dbReference type="PANTHER" id="PTHR22604">
    <property type="entry name" value="OXIDOREDUCTASES"/>
    <property type="match status" value="1"/>
</dbReference>
<dbReference type="SUPFAM" id="SSF51735">
    <property type="entry name" value="NAD(P)-binding Rossmann-fold domains"/>
    <property type="match status" value="1"/>
</dbReference>
<evidence type="ECO:0000259" key="3">
    <source>
        <dbReference type="Pfam" id="PF01408"/>
    </source>
</evidence>
<dbReference type="RefSeq" id="WP_209459676.1">
    <property type="nucleotide sequence ID" value="NZ_JAGGKC010000015.1"/>
</dbReference>
<comment type="caution">
    <text evidence="5">The sequence shown here is derived from an EMBL/GenBank/DDBJ whole genome shotgun (WGS) entry which is preliminary data.</text>
</comment>
<evidence type="ECO:0000256" key="2">
    <source>
        <dbReference type="ARBA" id="ARBA00023002"/>
    </source>
</evidence>
<dbReference type="EMBL" id="JAGGKC010000015">
    <property type="protein sequence ID" value="MBP1919479.1"/>
    <property type="molecule type" value="Genomic_DNA"/>
</dbReference>
<evidence type="ECO:0000313" key="5">
    <source>
        <dbReference type="EMBL" id="MBP1919479.1"/>
    </source>
</evidence>
<dbReference type="InterPro" id="IPR055170">
    <property type="entry name" value="GFO_IDH_MocA-like_dom"/>
</dbReference>
<comment type="similarity">
    <text evidence="1">Belongs to the Gfo/Idh/MocA family.</text>
</comment>
<dbReference type="Proteomes" id="UP001519271">
    <property type="component" value="Unassembled WGS sequence"/>
</dbReference>
<keyword evidence="6" id="KW-1185">Reference proteome</keyword>
<sequence length="320" mass="35576">MGKLRYGILGAANVAPRFIRAVQNSKEGIVAAIASRDSLKAQRMAENLGVRKFYGSYMELLEDPDIDAVYIATPNSLHKEHMLSALQHGKHVVCEKPFALYESDAHEVFSLAREKGLFVMEAQKSVFLPVTIKIKKMVDSGELGRIHLIDYCQSATGFIQEWFYRRESGGGALNGSLSYPLEHAMFLTGSEIEKATGTAALGETGVDLQCAVSVSLVDGTLLTSRITTLVETNGMAVVWCEKGHVEISDFWKARNAKVFFNDGRTIDIGYPCEHEMTYEVDHINRCIIDGLPESPVMTERMTCMSAKALEDVRRDIWQDL</sequence>
<keyword evidence="2" id="KW-0560">Oxidoreductase</keyword>
<dbReference type="Gene3D" id="3.40.50.720">
    <property type="entry name" value="NAD(P)-binding Rossmann-like Domain"/>
    <property type="match status" value="1"/>
</dbReference>
<evidence type="ECO:0000313" key="6">
    <source>
        <dbReference type="Proteomes" id="UP001519271"/>
    </source>
</evidence>
<dbReference type="InterPro" id="IPR050984">
    <property type="entry name" value="Gfo/Idh/MocA_domain"/>
</dbReference>
<dbReference type="SUPFAM" id="SSF55347">
    <property type="entry name" value="Glyceraldehyde-3-phosphate dehydrogenase-like, C-terminal domain"/>
    <property type="match status" value="1"/>
</dbReference>
<dbReference type="PANTHER" id="PTHR22604:SF105">
    <property type="entry name" value="TRANS-1,2-DIHYDROBENZENE-1,2-DIOL DEHYDROGENASE"/>
    <property type="match status" value="1"/>
</dbReference>
<proteinExistence type="inferred from homology"/>
<protein>
    <submittedName>
        <fullName evidence="5">Dehydrogenase</fullName>
    </submittedName>
</protein>
<dbReference type="InterPro" id="IPR000683">
    <property type="entry name" value="Gfo/Idh/MocA-like_OxRdtase_N"/>
</dbReference>
<feature type="domain" description="Gfo/Idh/MocA-like oxidoreductase N-terminal" evidence="3">
    <location>
        <begin position="4"/>
        <end position="121"/>
    </location>
</feature>
<feature type="domain" description="GFO/IDH/MocA-like oxidoreductase" evidence="4">
    <location>
        <begin position="133"/>
        <end position="245"/>
    </location>
</feature>
<dbReference type="Pfam" id="PF22725">
    <property type="entry name" value="GFO_IDH_MocA_C3"/>
    <property type="match status" value="1"/>
</dbReference>
<organism evidence="5 6">
    <name type="scientific">Youngiibacter multivorans</name>
    <dbReference type="NCBI Taxonomy" id="937251"/>
    <lineage>
        <taxon>Bacteria</taxon>
        <taxon>Bacillati</taxon>
        <taxon>Bacillota</taxon>
        <taxon>Clostridia</taxon>
        <taxon>Eubacteriales</taxon>
        <taxon>Clostridiaceae</taxon>
        <taxon>Youngiibacter</taxon>
    </lineage>
</organism>
<dbReference type="Pfam" id="PF01408">
    <property type="entry name" value="GFO_IDH_MocA"/>
    <property type="match status" value="1"/>
</dbReference>
<evidence type="ECO:0000259" key="4">
    <source>
        <dbReference type="Pfam" id="PF22725"/>
    </source>
</evidence>
<gene>
    <name evidence="5" type="ORF">J2Z34_001968</name>
</gene>